<feature type="region of interest" description="Disordered" evidence="1">
    <location>
        <begin position="220"/>
        <end position="241"/>
    </location>
</feature>
<gene>
    <name evidence="2" type="ORF">ACFP3R_20265</name>
</gene>
<keyword evidence="3" id="KW-1185">Reference proteome</keyword>
<protein>
    <recommendedName>
        <fullName evidence="4">S-adenosyl methyltransferase</fullName>
    </recommendedName>
</protein>
<proteinExistence type="predicted"/>
<comment type="caution">
    <text evidence="2">The sequence shown here is derived from an EMBL/GenBank/DDBJ whole genome shotgun (WGS) entry which is preliminary data.</text>
</comment>
<sequence>MGSDGVVHHAPNTEPDPELADAVHAVERLGRTVCVEHVPVDPTTAGPTSRPPWADSGSGTGPTPATAPTMPAATDGMTTARTERRPGDAVDLIIAGFRPERSGDHAADLAALYAARVLRVGGILVVLTHCDWTRGELVDPSGAVVTAGQNADLLYLQHIVAVHTPLRDGRFPLADTPPGDHCDGPGTGDAQARARHRALVRGLPEPHRRIHSDVLVFAQPHDHQPPSTLSTDPSVDDGGTR</sequence>
<evidence type="ECO:0000313" key="2">
    <source>
        <dbReference type="EMBL" id="MFC6091613.1"/>
    </source>
</evidence>
<feature type="compositionally biased region" description="Low complexity" evidence="1">
    <location>
        <begin position="55"/>
        <end position="80"/>
    </location>
</feature>
<dbReference type="Proteomes" id="UP001596220">
    <property type="component" value="Unassembled WGS sequence"/>
</dbReference>
<organism evidence="2 3">
    <name type="scientific">Saccharothrix lopnurensis</name>
    <dbReference type="NCBI Taxonomy" id="1670621"/>
    <lineage>
        <taxon>Bacteria</taxon>
        <taxon>Bacillati</taxon>
        <taxon>Actinomycetota</taxon>
        <taxon>Actinomycetes</taxon>
        <taxon>Pseudonocardiales</taxon>
        <taxon>Pseudonocardiaceae</taxon>
        <taxon>Saccharothrix</taxon>
    </lineage>
</organism>
<dbReference type="EMBL" id="JBHSQO010000019">
    <property type="protein sequence ID" value="MFC6091613.1"/>
    <property type="molecule type" value="Genomic_DNA"/>
</dbReference>
<evidence type="ECO:0000256" key="1">
    <source>
        <dbReference type="SAM" id="MobiDB-lite"/>
    </source>
</evidence>
<dbReference type="RefSeq" id="WP_380637870.1">
    <property type="nucleotide sequence ID" value="NZ_JBHSQO010000019.1"/>
</dbReference>
<evidence type="ECO:0000313" key="3">
    <source>
        <dbReference type="Proteomes" id="UP001596220"/>
    </source>
</evidence>
<reference evidence="3" key="1">
    <citation type="journal article" date="2019" name="Int. J. Syst. Evol. Microbiol.">
        <title>The Global Catalogue of Microorganisms (GCM) 10K type strain sequencing project: providing services to taxonomists for standard genome sequencing and annotation.</title>
        <authorList>
            <consortium name="The Broad Institute Genomics Platform"/>
            <consortium name="The Broad Institute Genome Sequencing Center for Infectious Disease"/>
            <person name="Wu L."/>
            <person name="Ma J."/>
        </authorList>
    </citation>
    <scope>NUCLEOTIDE SEQUENCE [LARGE SCALE GENOMIC DNA]</scope>
    <source>
        <strain evidence="3">CGMCC 4.7246</strain>
    </source>
</reference>
<accession>A0ABW1P8C7</accession>
<feature type="region of interest" description="Disordered" evidence="1">
    <location>
        <begin position="39"/>
        <end position="85"/>
    </location>
</feature>
<evidence type="ECO:0008006" key="4">
    <source>
        <dbReference type="Google" id="ProtNLM"/>
    </source>
</evidence>
<name>A0ABW1P8C7_9PSEU</name>